<organism evidence="2">
    <name type="scientific">bioreactor metagenome</name>
    <dbReference type="NCBI Taxonomy" id="1076179"/>
    <lineage>
        <taxon>unclassified sequences</taxon>
        <taxon>metagenomes</taxon>
        <taxon>ecological metagenomes</taxon>
    </lineage>
</organism>
<comment type="caution">
    <text evidence="2">The sequence shown here is derived from an EMBL/GenBank/DDBJ whole genome shotgun (WGS) entry which is preliminary data.</text>
</comment>
<dbReference type="Pfam" id="PF13274">
    <property type="entry name" value="SocA_Panacea"/>
    <property type="match status" value="1"/>
</dbReference>
<proteinExistence type="predicted"/>
<name>A0A645AHE9_9ZZZZ</name>
<dbReference type="AlphaFoldDB" id="A0A645AHE9"/>
<sequence>MEYNVKDIAAYIVNYSIDNKKYISNLKLQKLLYYVQAYFAVQKNIPCFNEDIEHWRHGPVVREVYSEYKSYFNDDITEKRSVADIEENDKLLINEVVDSYYKYGPWDMVRKTHKEEPWVNTDSDDIIEFSEIKKYYGEHEEDVLGQGEFHERD</sequence>
<accession>A0A645AHE9</accession>
<protein>
    <recommendedName>
        <fullName evidence="1">Antitoxin SocA-like Panacea domain-containing protein</fullName>
    </recommendedName>
</protein>
<evidence type="ECO:0000259" key="1">
    <source>
        <dbReference type="Pfam" id="PF13274"/>
    </source>
</evidence>
<dbReference type="EMBL" id="VSSQ01013862">
    <property type="protein sequence ID" value="MPM52437.1"/>
    <property type="molecule type" value="Genomic_DNA"/>
</dbReference>
<feature type="domain" description="Antitoxin SocA-like Panacea" evidence="1">
    <location>
        <begin position="28"/>
        <end position="118"/>
    </location>
</feature>
<reference evidence="2" key="1">
    <citation type="submission" date="2019-08" db="EMBL/GenBank/DDBJ databases">
        <authorList>
            <person name="Kucharzyk K."/>
            <person name="Murdoch R.W."/>
            <person name="Higgins S."/>
            <person name="Loffler F."/>
        </authorList>
    </citation>
    <scope>NUCLEOTIDE SEQUENCE</scope>
</reference>
<evidence type="ECO:0000313" key="2">
    <source>
        <dbReference type="EMBL" id="MPM52437.1"/>
    </source>
</evidence>
<gene>
    <name evidence="2" type="ORF">SDC9_99196</name>
</gene>
<dbReference type="InterPro" id="IPR025272">
    <property type="entry name" value="SocA_Panacea"/>
</dbReference>